<dbReference type="Gene3D" id="1.20.1280.50">
    <property type="match status" value="1"/>
</dbReference>
<name>A0A8C4WTY3_EPTBU</name>
<sequence>MQLKPYCNTGKPSPSAQLFERAKRYFRSAQSTMAAGFGSRVVWGAVGGPVVDTIATTVTEGRARACRTCGSKASRAKTGTVREGDNCSEQRAASCPVCFNVEEPRLHLEILSVIKPGNTREKIAFFIRNQCSALNGQLKVKSPWEQGCGKAKRRRKSLDTEKETSSENVVQESDMLSVLQKVAILEGRKAGEESGRVPANGSQEVDSESNSPTIGAMRLNRANSEMSESVRVTEVIARLEFESLRHARDSTLPSACSLSRNSSLRRSFRKIYISAAETSSNPSDVPPAPLPPSRNSTSSSFPVPSSIKPQTYSTPIELCSQDVSDAEIPGRLFLFSCLPSIEGLENAFPCPKPSHCQEQTPKLVTKFKRSVSHEFLEMRFRIQQLLEPRQYMLSLPDHVLAQVFGYLPTKCLAALKCTCRDFKWLIEAYDIRATDSRWSNDPRYSDDPCKQCRRKYQRGDVSLCRWHPKPFHQDLLYGRSYWMCCRRAERDAPGCRVGLHDNNWVQPSERLQQIRRFSSQELC</sequence>
<dbReference type="SUPFAM" id="SSF81383">
    <property type="entry name" value="F-box domain"/>
    <property type="match status" value="1"/>
</dbReference>
<dbReference type="GeneTree" id="ENSGT00530000064222"/>
<dbReference type="PROSITE" id="PS50181">
    <property type="entry name" value="FBOX"/>
    <property type="match status" value="1"/>
</dbReference>
<dbReference type="Proteomes" id="UP000694388">
    <property type="component" value="Unplaced"/>
</dbReference>
<dbReference type="CDD" id="cd22105">
    <property type="entry name" value="F-box_FBXO34-like"/>
    <property type="match status" value="1"/>
</dbReference>
<feature type="compositionally biased region" description="Polar residues" evidence="2">
    <location>
        <begin position="200"/>
        <end position="213"/>
    </location>
</feature>
<dbReference type="InterPro" id="IPR001810">
    <property type="entry name" value="F-box_dom"/>
</dbReference>
<organism evidence="4 5">
    <name type="scientific">Eptatretus burgeri</name>
    <name type="common">Inshore hagfish</name>
    <dbReference type="NCBI Taxonomy" id="7764"/>
    <lineage>
        <taxon>Eukaryota</taxon>
        <taxon>Metazoa</taxon>
        <taxon>Chordata</taxon>
        <taxon>Craniata</taxon>
        <taxon>Vertebrata</taxon>
        <taxon>Cyclostomata</taxon>
        <taxon>Myxini</taxon>
        <taxon>Myxiniformes</taxon>
        <taxon>Myxinidae</taxon>
        <taxon>Eptatretinae</taxon>
        <taxon>Eptatretus</taxon>
    </lineage>
</organism>
<dbReference type="PANTHER" id="PTHR16271:SF10">
    <property type="entry name" value="F-BOX ONLY PROTEIN 46"/>
    <property type="match status" value="1"/>
</dbReference>
<reference evidence="4" key="2">
    <citation type="submission" date="2025-09" db="UniProtKB">
        <authorList>
            <consortium name="Ensembl"/>
        </authorList>
    </citation>
    <scope>IDENTIFICATION</scope>
</reference>
<dbReference type="PANTHER" id="PTHR16271">
    <property type="entry name" value="F-BOX ONLY PROTEIN 34/46 FAMILY MEMBER"/>
    <property type="match status" value="1"/>
</dbReference>
<dbReference type="Ensembl" id="ENSEBUT00000011164.1">
    <property type="protein sequence ID" value="ENSEBUP00000010614.1"/>
    <property type="gene ID" value="ENSEBUG00000006829.1"/>
</dbReference>
<dbReference type="AlphaFoldDB" id="A0A8C4WTY3"/>
<feature type="compositionally biased region" description="Low complexity" evidence="2">
    <location>
        <begin position="293"/>
        <end position="306"/>
    </location>
</feature>
<dbReference type="Pfam" id="PF12937">
    <property type="entry name" value="F-box-like"/>
    <property type="match status" value="1"/>
</dbReference>
<evidence type="ECO:0000313" key="4">
    <source>
        <dbReference type="Ensembl" id="ENSEBUP00000010614.1"/>
    </source>
</evidence>
<evidence type="ECO:0000313" key="5">
    <source>
        <dbReference type="Proteomes" id="UP000694388"/>
    </source>
</evidence>
<keyword evidence="5" id="KW-1185">Reference proteome</keyword>
<reference evidence="4" key="1">
    <citation type="submission" date="2025-08" db="UniProtKB">
        <authorList>
            <consortium name="Ensembl"/>
        </authorList>
    </citation>
    <scope>IDENTIFICATION</scope>
</reference>
<protein>
    <submittedName>
        <fullName evidence="4">F-box protein 46</fullName>
    </submittedName>
</protein>
<evidence type="ECO:0000256" key="2">
    <source>
        <dbReference type="SAM" id="MobiDB-lite"/>
    </source>
</evidence>
<feature type="domain" description="F-box" evidence="3">
    <location>
        <begin position="389"/>
        <end position="441"/>
    </location>
</feature>
<keyword evidence="1" id="KW-0833">Ubl conjugation pathway</keyword>
<evidence type="ECO:0000259" key="3">
    <source>
        <dbReference type="PROSITE" id="PS50181"/>
    </source>
</evidence>
<evidence type="ECO:0000256" key="1">
    <source>
        <dbReference type="ARBA" id="ARBA00022786"/>
    </source>
</evidence>
<accession>A0A8C4WTY3</accession>
<dbReference type="OMA" id="RYSDDPC"/>
<dbReference type="InterPro" id="IPR039594">
    <property type="entry name" value="FBXO34/46"/>
</dbReference>
<feature type="region of interest" description="Disordered" evidence="2">
    <location>
        <begin position="278"/>
        <end position="306"/>
    </location>
</feature>
<feature type="region of interest" description="Disordered" evidence="2">
    <location>
        <begin position="149"/>
        <end position="171"/>
    </location>
</feature>
<feature type="region of interest" description="Disordered" evidence="2">
    <location>
        <begin position="189"/>
        <end position="214"/>
    </location>
</feature>
<dbReference type="InterPro" id="IPR036047">
    <property type="entry name" value="F-box-like_dom_sf"/>
</dbReference>
<proteinExistence type="predicted"/>